<dbReference type="Pfam" id="PF14107">
    <property type="entry name" value="DUF4280"/>
    <property type="match status" value="1"/>
</dbReference>
<dbReference type="InterPro" id="IPR025460">
    <property type="entry name" value="DUF4280"/>
</dbReference>
<evidence type="ECO:0000313" key="2">
    <source>
        <dbReference type="Proteomes" id="UP000658225"/>
    </source>
</evidence>
<dbReference type="EMBL" id="JADBEL010000019">
    <property type="protein sequence ID" value="MBE1555939.1"/>
    <property type="molecule type" value="Genomic_DNA"/>
</dbReference>
<keyword evidence="2" id="KW-1185">Reference proteome</keyword>
<gene>
    <name evidence="1" type="ORF">H4683_003060</name>
</gene>
<protein>
    <recommendedName>
        <fullName evidence="3">DUF4280 domain-containing protein</fullName>
    </recommendedName>
</protein>
<dbReference type="RefSeq" id="WP_192599628.1">
    <property type="nucleotide sequence ID" value="NZ_JADBEL010000019.1"/>
</dbReference>
<dbReference type="Proteomes" id="UP000658225">
    <property type="component" value="Unassembled WGS sequence"/>
</dbReference>
<evidence type="ECO:0000313" key="1">
    <source>
        <dbReference type="EMBL" id="MBE1555939.1"/>
    </source>
</evidence>
<sequence length="139" mass="15154">MPQSNTSEMQTKGDEQRSYVVAGATVSCSQGDQTSILTMPTSHGVYVKDKAQMNIMDYKPYTNIQPFGKCHTLANPTVAAATAANQGVLQPMPCTPVVTMPWIDGKADQWVEKFPTLVNQSSNMCLYCGTIKVEEDGQE</sequence>
<proteinExistence type="predicted"/>
<reference evidence="1" key="1">
    <citation type="submission" date="2020-10" db="EMBL/GenBank/DDBJ databases">
        <title>Genomic Encyclopedia of Type Strains, Phase IV (KMG-IV): sequencing the most valuable type-strain genomes for metagenomic binning, comparative biology and taxonomic classification.</title>
        <authorList>
            <person name="Goeker M."/>
        </authorList>
    </citation>
    <scope>NUCLEOTIDE SEQUENCE</scope>
    <source>
        <strain evidence="1">DSM 13886</strain>
    </source>
</reference>
<evidence type="ECO:0008006" key="3">
    <source>
        <dbReference type="Google" id="ProtNLM"/>
    </source>
</evidence>
<organism evidence="1 2">
    <name type="scientific">Sporosarcina limicola</name>
    <dbReference type="NCBI Taxonomy" id="34101"/>
    <lineage>
        <taxon>Bacteria</taxon>
        <taxon>Bacillati</taxon>
        <taxon>Bacillota</taxon>
        <taxon>Bacilli</taxon>
        <taxon>Bacillales</taxon>
        <taxon>Caryophanaceae</taxon>
        <taxon>Sporosarcina</taxon>
    </lineage>
</organism>
<comment type="caution">
    <text evidence="1">The sequence shown here is derived from an EMBL/GenBank/DDBJ whole genome shotgun (WGS) entry which is preliminary data.</text>
</comment>
<accession>A0A927MR29</accession>
<dbReference type="AlphaFoldDB" id="A0A927MR29"/>
<name>A0A927MR29_9BACL</name>